<name>A0AAD0QTL5_PSEDL</name>
<dbReference type="RefSeq" id="WP_043172760.1">
    <property type="nucleotide sequence ID" value="NZ_CP031146.1"/>
</dbReference>
<proteinExistence type="predicted"/>
<sequence>MECKKGTSAMLEWRSRFLTTGSLEEDQYDQALSSAEALEPSGLISSTQWVELVKAANAALLRVR</sequence>
<dbReference type="AlphaFoldDB" id="A0AAD0QTL5"/>
<reference evidence="1 2" key="1">
    <citation type="submission" date="2018-07" db="EMBL/GenBank/DDBJ databases">
        <title>Complete genome sequence of a Pseudomonas plecoglossicida strain pathogenic to the marine fish, Larimichthys crocea.</title>
        <authorList>
            <person name="Tao Z."/>
        </authorList>
    </citation>
    <scope>NUCLEOTIDE SEQUENCE [LARGE SCALE GENOMIC DNA]</scope>
    <source>
        <strain evidence="1 2">XSDHY-P</strain>
    </source>
</reference>
<protein>
    <submittedName>
        <fullName evidence="1">Uncharacterized protein</fullName>
    </submittedName>
</protein>
<evidence type="ECO:0000313" key="1">
    <source>
        <dbReference type="EMBL" id="AXM95333.1"/>
    </source>
</evidence>
<dbReference type="Proteomes" id="UP000256503">
    <property type="component" value="Chromosome"/>
</dbReference>
<gene>
    <name evidence="1" type="ORF">DVB73_05700</name>
</gene>
<organism evidence="1 2">
    <name type="scientific">Pseudomonas plecoglossicida</name>
    <dbReference type="NCBI Taxonomy" id="70775"/>
    <lineage>
        <taxon>Bacteria</taxon>
        <taxon>Pseudomonadati</taxon>
        <taxon>Pseudomonadota</taxon>
        <taxon>Gammaproteobacteria</taxon>
        <taxon>Pseudomonadales</taxon>
        <taxon>Pseudomonadaceae</taxon>
        <taxon>Pseudomonas</taxon>
    </lineage>
</organism>
<dbReference type="GeneID" id="49612907"/>
<accession>A0AAD0QTL5</accession>
<evidence type="ECO:0000313" key="2">
    <source>
        <dbReference type="Proteomes" id="UP000256503"/>
    </source>
</evidence>
<dbReference type="EMBL" id="CP031146">
    <property type="protein sequence ID" value="AXM95333.1"/>
    <property type="molecule type" value="Genomic_DNA"/>
</dbReference>